<evidence type="ECO:0008006" key="4">
    <source>
        <dbReference type="Google" id="ProtNLM"/>
    </source>
</evidence>
<dbReference type="PANTHER" id="PTHR34222:SF43">
    <property type="entry name" value="RETROTRANSPOSON GAG DOMAIN-CONTAINING PROTEIN"/>
    <property type="match status" value="1"/>
</dbReference>
<sequence>MAEEEDNKINDNSNRLRTSKNVTLAVKLNGTNYPLWSRLMKIAVGSRRALRHITGIPPPPAPEDREYLEWEETDLIVFSWIIDNIETDIVVDFAHHQTTQALWESLTVTFESTADPYLIYDLDDKANRMIQGELSLETYWRHLHGMWIDIDRCSRRPIDCCDKGVGQFRNYTATKRLFKFLTGLNEKYDAIRRDILKESPFPSAEAANGWVKREATRLKIMPANPDHPAGATSGESSSGGVGAGFAARSQHPTPNPSSQRSGQPPQRSTAPHRRGGSKPDKSKLWCSHCGMNKHTWETCFKRIGFPELWDENQKAKAKIAIGVEKGSSGGHFEPPGAGSREATNARGRGMEGEATNGGSRRMEVGKIGEAAFARGGGAGGASGFGGYQDEEDNWAWH</sequence>
<feature type="region of interest" description="Disordered" evidence="1">
    <location>
        <begin position="325"/>
        <end position="359"/>
    </location>
</feature>
<dbReference type="PANTHER" id="PTHR34222">
    <property type="entry name" value="GAG_PRE-INTEGRS DOMAIN-CONTAINING PROTEIN"/>
    <property type="match status" value="1"/>
</dbReference>
<dbReference type="EMBL" id="JBEAFC010000003">
    <property type="protein sequence ID" value="KAL1562087.1"/>
    <property type="molecule type" value="Genomic_DNA"/>
</dbReference>
<feature type="compositionally biased region" description="Acidic residues" evidence="1">
    <location>
        <begin position="388"/>
        <end position="397"/>
    </location>
</feature>
<reference evidence="2 3" key="1">
    <citation type="submission" date="2024-06" db="EMBL/GenBank/DDBJ databases">
        <title>A chromosome level genome sequence of Diviner's sage (Salvia divinorum).</title>
        <authorList>
            <person name="Ford S.A."/>
            <person name="Ro D.-K."/>
            <person name="Ness R.W."/>
            <person name="Phillips M.A."/>
        </authorList>
    </citation>
    <scope>NUCLEOTIDE SEQUENCE [LARGE SCALE GENOMIC DNA]</scope>
    <source>
        <strain evidence="2">SAF-2024a</strain>
        <tissue evidence="2">Leaf</tissue>
    </source>
</reference>
<evidence type="ECO:0000313" key="3">
    <source>
        <dbReference type="Proteomes" id="UP001567538"/>
    </source>
</evidence>
<keyword evidence="3" id="KW-1185">Reference proteome</keyword>
<feature type="region of interest" description="Disordered" evidence="1">
    <location>
        <begin position="222"/>
        <end position="284"/>
    </location>
</feature>
<comment type="caution">
    <text evidence="2">The sequence shown here is derived from an EMBL/GenBank/DDBJ whole genome shotgun (WGS) entry which is preliminary data.</text>
</comment>
<organism evidence="2 3">
    <name type="scientific">Salvia divinorum</name>
    <name type="common">Maria pastora</name>
    <name type="synonym">Diviner's sage</name>
    <dbReference type="NCBI Taxonomy" id="28513"/>
    <lineage>
        <taxon>Eukaryota</taxon>
        <taxon>Viridiplantae</taxon>
        <taxon>Streptophyta</taxon>
        <taxon>Embryophyta</taxon>
        <taxon>Tracheophyta</taxon>
        <taxon>Spermatophyta</taxon>
        <taxon>Magnoliopsida</taxon>
        <taxon>eudicotyledons</taxon>
        <taxon>Gunneridae</taxon>
        <taxon>Pentapetalae</taxon>
        <taxon>asterids</taxon>
        <taxon>lamiids</taxon>
        <taxon>Lamiales</taxon>
        <taxon>Lamiaceae</taxon>
        <taxon>Nepetoideae</taxon>
        <taxon>Mentheae</taxon>
        <taxon>Salviinae</taxon>
        <taxon>Salvia</taxon>
        <taxon>Salvia subgen. Calosphace</taxon>
    </lineage>
</organism>
<feature type="compositionally biased region" description="Low complexity" evidence="1">
    <location>
        <begin position="256"/>
        <end position="268"/>
    </location>
</feature>
<protein>
    <recommendedName>
        <fullName evidence="4">Retrotransposon Copia-like N-terminal domain-containing protein</fullName>
    </recommendedName>
</protein>
<name>A0ABD1I030_SALDI</name>
<dbReference type="Proteomes" id="UP001567538">
    <property type="component" value="Unassembled WGS sequence"/>
</dbReference>
<feature type="region of interest" description="Disordered" evidence="1">
    <location>
        <begin position="378"/>
        <end position="397"/>
    </location>
</feature>
<evidence type="ECO:0000256" key="1">
    <source>
        <dbReference type="SAM" id="MobiDB-lite"/>
    </source>
</evidence>
<accession>A0ABD1I030</accession>
<dbReference type="AlphaFoldDB" id="A0ABD1I030"/>
<gene>
    <name evidence="2" type="ORF">AAHA92_04705</name>
</gene>
<proteinExistence type="predicted"/>
<evidence type="ECO:0000313" key="2">
    <source>
        <dbReference type="EMBL" id="KAL1562087.1"/>
    </source>
</evidence>